<dbReference type="AlphaFoldDB" id="A0A4Z0ZWF2"/>
<accession>A0A4Z0ZWF2</accession>
<evidence type="ECO:0000313" key="4">
    <source>
        <dbReference type="Proteomes" id="UP000297567"/>
    </source>
</evidence>
<evidence type="ECO:0000256" key="1">
    <source>
        <dbReference type="SAM" id="MobiDB-lite"/>
    </source>
</evidence>
<keyword evidence="4" id="KW-1185">Reference proteome</keyword>
<reference evidence="3" key="1">
    <citation type="journal article" date="2019" name="PLoS Negl. Trop. Dis.">
        <title>Revisiting the worldwide diversity of Leptospira species in the environment.</title>
        <authorList>
            <person name="Vincent A.T."/>
            <person name="Schiettekatte O."/>
            <person name="Bourhy P."/>
            <person name="Veyrier F.J."/>
            <person name="Picardeau M."/>
        </authorList>
    </citation>
    <scope>NUCLEOTIDE SEQUENCE [LARGE SCALE GENOMIC DNA]</scope>
    <source>
        <strain evidence="3">201702451</strain>
    </source>
</reference>
<dbReference type="Proteomes" id="UP000297567">
    <property type="component" value="Unassembled WGS sequence"/>
</dbReference>
<dbReference type="EMBL" id="RQGH01000009">
    <property type="protein sequence ID" value="TGL74198.1"/>
    <property type="molecule type" value="Genomic_DNA"/>
</dbReference>
<proteinExistence type="predicted"/>
<evidence type="ECO:0000256" key="2">
    <source>
        <dbReference type="SAM" id="Phobius"/>
    </source>
</evidence>
<gene>
    <name evidence="3" type="ORF">EHQ62_04035</name>
</gene>
<feature type="region of interest" description="Disordered" evidence="1">
    <location>
        <begin position="106"/>
        <end position="156"/>
    </location>
</feature>
<keyword evidence="2" id="KW-1133">Transmembrane helix</keyword>
<comment type="caution">
    <text evidence="3">The sequence shown here is derived from an EMBL/GenBank/DDBJ whole genome shotgun (WGS) entry which is preliminary data.</text>
</comment>
<keyword evidence="2" id="KW-0472">Membrane</keyword>
<evidence type="ECO:0000313" key="3">
    <source>
        <dbReference type="EMBL" id="TGL74198.1"/>
    </source>
</evidence>
<protein>
    <submittedName>
        <fullName evidence="3">Uncharacterized protein</fullName>
    </submittedName>
</protein>
<feature type="transmembrane region" description="Helical" evidence="2">
    <location>
        <begin position="79"/>
        <end position="95"/>
    </location>
</feature>
<organism evidence="3 4">
    <name type="scientific">Leptospira jelokensis</name>
    <dbReference type="NCBI Taxonomy" id="2484931"/>
    <lineage>
        <taxon>Bacteria</taxon>
        <taxon>Pseudomonadati</taxon>
        <taxon>Spirochaetota</taxon>
        <taxon>Spirochaetia</taxon>
        <taxon>Leptospirales</taxon>
        <taxon>Leptospiraceae</taxon>
        <taxon>Leptospira</taxon>
    </lineage>
</organism>
<sequence length="156" mass="17995">MLRFPDTQGTILVQCPVCSHRFTFDPEIETEIGFGKNNPEIPSFQFKPTFQNYKDLMVDLLYAPIDYLKSKQGNRKKQVPWIPILLFSIFFLYLWKWSMVKDPIPTPSHSAPEIEGEPNFGNTPFDFVPPEERMPVSPNDGENQSPEEPKSPGFEI</sequence>
<name>A0A4Z0ZWF2_9LEPT</name>
<keyword evidence="2" id="KW-0812">Transmembrane</keyword>